<evidence type="ECO:0000313" key="3">
    <source>
        <dbReference type="Proteomes" id="UP000501690"/>
    </source>
</evidence>
<feature type="compositionally biased region" description="Polar residues" evidence="1">
    <location>
        <begin position="69"/>
        <end position="86"/>
    </location>
</feature>
<sequence length="86" mass="9872">MGECHVSNPSDRTIKAWPQGYTLYPHHYIQHDMMGSDMPDMVPHAQVNIPITTSHVEPHKNKPVEFDQSKQQLQAHPNPHQQLNAQ</sequence>
<keyword evidence="3" id="KW-1185">Reference proteome</keyword>
<organism evidence="2 3">
    <name type="scientific">Vigna unguiculata</name>
    <name type="common">Cowpea</name>
    <dbReference type="NCBI Taxonomy" id="3917"/>
    <lineage>
        <taxon>Eukaryota</taxon>
        <taxon>Viridiplantae</taxon>
        <taxon>Streptophyta</taxon>
        <taxon>Embryophyta</taxon>
        <taxon>Tracheophyta</taxon>
        <taxon>Spermatophyta</taxon>
        <taxon>Magnoliopsida</taxon>
        <taxon>eudicotyledons</taxon>
        <taxon>Gunneridae</taxon>
        <taxon>Pentapetalae</taxon>
        <taxon>rosids</taxon>
        <taxon>fabids</taxon>
        <taxon>Fabales</taxon>
        <taxon>Fabaceae</taxon>
        <taxon>Papilionoideae</taxon>
        <taxon>50 kb inversion clade</taxon>
        <taxon>NPAAA clade</taxon>
        <taxon>indigoferoid/millettioid clade</taxon>
        <taxon>Phaseoleae</taxon>
        <taxon>Vigna</taxon>
    </lineage>
</organism>
<proteinExistence type="predicted"/>
<dbReference type="Proteomes" id="UP000501690">
    <property type="component" value="Linkage Group LG7"/>
</dbReference>
<name>A0A4D6MKF3_VIGUN</name>
<feature type="compositionally biased region" description="Basic and acidic residues" evidence="1">
    <location>
        <begin position="56"/>
        <end position="68"/>
    </location>
</feature>
<evidence type="ECO:0000313" key="2">
    <source>
        <dbReference type="EMBL" id="QCE00487.1"/>
    </source>
</evidence>
<dbReference type="AlphaFoldDB" id="A0A4D6MKF3"/>
<evidence type="ECO:0000256" key="1">
    <source>
        <dbReference type="SAM" id="MobiDB-lite"/>
    </source>
</evidence>
<reference evidence="2 3" key="1">
    <citation type="submission" date="2019-04" db="EMBL/GenBank/DDBJ databases">
        <title>An improved genome assembly and genetic linkage map for asparagus bean, Vigna unguiculata ssp. sesquipedialis.</title>
        <authorList>
            <person name="Xia Q."/>
            <person name="Zhang R."/>
            <person name="Dong Y."/>
        </authorList>
    </citation>
    <scope>NUCLEOTIDE SEQUENCE [LARGE SCALE GENOMIC DNA]</scope>
    <source>
        <tissue evidence="2">Leaf</tissue>
    </source>
</reference>
<protein>
    <submittedName>
        <fullName evidence="2">Uncharacterized protein</fullName>
    </submittedName>
</protein>
<dbReference type="EMBL" id="CP039351">
    <property type="protein sequence ID" value="QCE00487.1"/>
    <property type="molecule type" value="Genomic_DNA"/>
</dbReference>
<feature type="region of interest" description="Disordered" evidence="1">
    <location>
        <begin position="51"/>
        <end position="86"/>
    </location>
</feature>
<accession>A0A4D6MKF3</accession>
<gene>
    <name evidence="2" type="ORF">DEO72_LG7g1777</name>
</gene>